<reference evidence="1 2" key="1">
    <citation type="submission" date="2018-06" db="EMBL/GenBank/DDBJ databases">
        <title>Draft genome sequence of hyperthermophilic methanogen Methanothermobacter tenebrarum sp. MCM-B 1447.</title>
        <authorList>
            <person name="Pore S.D."/>
            <person name="Dagar S."/>
            <person name="Dhakephalkar P.K."/>
        </authorList>
    </citation>
    <scope>NUCLEOTIDE SEQUENCE [LARGE SCALE GENOMIC DNA]</scope>
    <source>
        <strain evidence="1 2">MCM B 1447</strain>
    </source>
</reference>
<accession>A0A328PGL9</accession>
<dbReference type="Gene3D" id="3.40.50.11820">
    <property type="match status" value="1"/>
</dbReference>
<dbReference type="InterPro" id="IPR007554">
    <property type="entry name" value="Glycerophosphate_synth"/>
</dbReference>
<keyword evidence="2" id="KW-1185">Reference proteome</keyword>
<dbReference type="Pfam" id="PF04464">
    <property type="entry name" value="Glyphos_transf"/>
    <property type="match status" value="1"/>
</dbReference>
<dbReference type="Proteomes" id="UP000249782">
    <property type="component" value="Unassembled WGS sequence"/>
</dbReference>
<evidence type="ECO:0000313" key="1">
    <source>
        <dbReference type="EMBL" id="RAO78965.1"/>
    </source>
</evidence>
<dbReference type="EMBL" id="QLOE01000005">
    <property type="protein sequence ID" value="RAO78965.1"/>
    <property type="molecule type" value="Genomic_DNA"/>
</dbReference>
<name>A0A328PGL9_9EURY</name>
<evidence type="ECO:0000313" key="2">
    <source>
        <dbReference type="Proteomes" id="UP000249782"/>
    </source>
</evidence>
<dbReference type="GO" id="GO:0047355">
    <property type="term" value="F:CDP-glycerol glycerophosphotransferase activity"/>
    <property type="evidence" value="ECO:0007669"/>
    <property type="project" value="InterPro"/>
</dbReference>
<organism evidence="1 2">
    <name type="scientific">Methanothermobacter tenebrarum</name>
    <dbReference type="NCBI Taxonomy" id="680118"/>
    <lineage>
        <taxon>Archaea</taxon>
        <taxon>Methanobacteriati</taxon>
        <taxon>Methanobacteriota</taxon>
        <taxon>Methanomada group</taxon>
        <taxon>Methanobacteria</taxon>
        <taxon>Methanobacteriales</taxon>
        <taxon>Methanobacteriaceae</taxon>
        <taxon>Methanothermobacter</taxon>
    </lineage>
</organism>
<dbReference type="GO" id="GO:0016020">
    <property type="term" value="C:membrane"/>
    <property type="evidence" value="ECO:0007669"/>
    <property type="project" value="InterPro"/>
</dbReference>
<gene>
    <name evidence="1" type="ORF">DPC56_04810</name>
</gene>
<sequence>MINKIISKRRDLVIFNSAPDFTGNSMALFEYMNSLEEDFELVWIVNNPMDDLDIGQYEFNTLKAL</sequence>
<proteinExistence type="predicted"/>
<dbReference type="InterPro" id="IPR043149">
    <property type="entry name" value="TagF_N"/>
</dbReference>
<protein>
    <submittedName>
        <fullName evidence="1">Uncharacterized protein</fullName>
    </submittedName>
</protein>
<comment type="caution">
    <text evidence="1">The sequence shown here is derived from an EMBL/GenBank/DDBJ whole genome shotgun (WGS) entry which is preliminary data.</text>
</comment>
<dbReference type="AlphaFoldDB" id="A0A328PGL9"/>